<sequence length="816" mass="89411">MIRTLCAVVVMVCTMQLQLYAQTPAAAQSGSITAGRQQLMKTAPLLQHAVMDSLNARTTALHAVLAPDKKGAFPSLNEATRLDFYTHVKQVYGEKQLQGVKKGYELFNDKSRINRYFDEKLRGFYALKGNSNIRGLMKAGAYDNTFRGATAAITTDNAPGALMPVAFTLHAEDNVVVGNIPVNIVYSNISGRSAFDENQLYGGLGKLSFDKEAYLERMSGYVNKSFDLNKYFLQDINVAASFKSFAEKKMDGLREEMKQLPAGYSSALDNLVSADQLIYLDSSQIKQLLLHNTSLNIDEKQLSSQAPDSLLSPQTAAARTYLSKVLRLKAALGEGMAAQQTMSAQKMVNENIGGNLGSMAGKQQQIKALAPMGFLQKLLLSAKSLQIGKIAGGDGSAMAKNLFMSGAQGSFLNNDKFLMLGLGNRNDALDIKNMGLNSGVDPASFSMQFLQMGKGDVSTAHSHAGIVNASTRNKGEFNSQLLSRNIFVGAFSERIDLGEYGTIAAEIAKSNTEFRNSATGNDFALASKTAAFTLMNDFWQTLSVGLDYSGSIKTLDLTQRVYINYSGLGYSNPAAPGSSRGTVRYGVNLRRSWNKRKVTIGFRADMQDIRMSAITDSRWKNRQFAVDARVKVKKNLTLSSRLSQATMKGISQKYDQPGYLSRQLSISSQYSGKIGGLPQTNNTTLGIQQMELYPSRSLLVNLNTNQSFIIGTHVLTVSVLYNKDVKDQALYGNLLTAETGWSYMLLKRIACTSGLTYLRNKGVVEQAGIRQTMGAELLPRLNMNVYVDCRKHLVNTAQNYLFGNFSTQLSLHYLLN</sequence>
<protein>
    <recommendedName>
        <fullName evidence="4">Outer membrane protein beta-barrel domain-containing protein</fullName>
    </recommendedName>
</protein>
<evidence type="ECO:0000313" key="3">
    <source>
        <dbReference type="Proteomes" id="UP000281028"/>
    </source>
</evidence>
<evidence type="ECO:0000256" key="1">
    <source>
        <dbReference type="SAM" id="SignalP"/>
    </source>
</evidence>
<feature type="signal peptide" evidence="1">
    <location>
        <begin position="1"/>
        <end position="21"/>
    </location>
</feature>
<reference evidence="2" key="1">
    <citation type="submission" date="2020-05" db="EMBL/GenBank/DDBJ databases">
        <title>Chitinophaga laudate sp. nov., isolated from a tropical peat swamp.</title>
        <authorList>
            <person name="Goh C.B.S."/>
            <person name="Lee M.S."/>
            <person name="Parimannan S."/>
            <person name="Pasbakhsh P."/>
            <person name="Yule C.M."/>
            <person name="Rajandas H."/>
            <person name="Loke S."/>
            <person name="Croft L."/>
            <person name="Tan J.B.L."/>
        </authorList>
    </citation>
    <scope>NUCLEOTIDE SEQUENCE</scope>
    <source>
        <strain evidence="2">Mgbs1</strain>
    </source>
</reference>
<evidence type="ECO:0000313" key="2">
    <source>
        <dbReference type="EMBL" id="NSL88118.1"/>
    </source>
</evidence>
<accession>A0A9Q5GW34</accession>
<dbReference type="Proteomes" id="UP000281028">
    <property type="component" value="Unassembled WGS sequence"/>
</dbReference>
<name>A0A9Q5GW34_9BACT</name>
<dbReference type="OrthoDB" id="730885at2"/>
<dbReference type="EMBL" id="RIAR02000001">
    <property type="protein sequence ID" value="NSL88118.1"/>
    <property type="molecule type" value="Genomic_DNA"/>
</dbReference>
<feature type="chain" id="PRO_5040115517" description="Outer membrane protein beta-barrel domain-containing protein" evidence="1">
    <location>
        <begin position="22"/>
        <end position="816"/>
    </location>
</feature>
<keyword evidence="3" id="KW-1185">Reference proteome</keyword>
<proteinExistence type="predicted"/>
<organism evidence="2 3">
    <name type="scientific">Chitinophaga solisilvae</name>
    <dbReference type="NCBI Taxonomy" id="1233460"/>
    <lineage>
        <taxon>Bacteria</taxon>
        <taxon>Pseudomonadati</taxon>
        <taxon>Bacteroidota</taxon>
        <taxon>Chitinophagia</taxon>
        <taxon>Chitinophagales</taxon>
        <taxon>Chitinophagaceae</taxon>
        <taxon>Chitinophaga</taxon>
    </lineage>
</organism>
<dbReference type="AlphaFoldDB" id="A0A9Q5GW34"/>
<evidence type="ECO:0008006" key="4">
    <source>
        <dbReference type="Google" id="ProtNLM"/>
    </source>
</evidence>
<keyword evidence="1" id="KW-0732">Signal</keyword>
<comment type="caution">
    <text evidence="2">The sequence shown here is derived from an EMBL/GenBank/DDBJ whole genome shotgun (WGS) entry which is preliminary data.</text>
</comment>
<gene>
    <name evidence="2" type="ORF">ECE50_014820</name>
</gene>